<dbReference type="NCBIfam" id="TIGR00041">
    <property type="entry name" value="DTMP_kinase"/>
    <property type="match status" value="1"/>
</dbReference>
<accession>R4KJ95</accession>
<dbReference type="HAMAP" id="MF_00165">
    <property type="entry name" value="Thymidylate_kinase"/>
    <property type="match status" value="1"/>
</dbReference>
<dbReference type="Gene3D" id="3.40.50.300">
    <property type="entry name" value="P-loop containing nucleotide triphosphate hydrolases"/>
    <property type="match status" value="1"/>
</dbReference>
<dbReference type="InterPro" id="IPR039430">
    <property type="entry name" value="Thymidylate_kin-like_dom"/>
</dbReference>
<evidence type="ECO:0000313" key="14">
    <source>
        <dbReference type="Proteomes" id="UP000013520"/>
    </source>
</evidence>
<keyword evidence="8 11" id="KW-0067">ATP-binding</keyword>
<evidence type="ECO:0000256" key="11">
    <source>
        <dbReference type="HAMAP-Rule" id="MF_00165"/>
    </source>
</evidence>
<dbReference type="InterPro" id="IPR018094">
    <property type="entry name" value="Thymidylate_kinase"/>
</dbReference>
<protein>
    <recommendedName>
        <fullName evidence="3 11">Thymidylate kinase</fullName>
        <ecNumber evidence="2 11">2.7.4.9</ecNumber>
    </recommendedName>
    <alternativeName>
        <fullName evidence="11">dTMP kinase</fullName>
    </alternativeName>
</protein>
<keyword evidence="7 11" id="KW-0418">Kinase</keyword>
<evidence type="ECO:0000256" key="9">
    <source>
        <dbReference type="ARBA" id="ARBA00048743"/>
    </source>
</evidence>
<dbReference type="KEGG" id="dgi:Desgi_0091"/>
<evidence type="ECO:0000256" key="2">
    <source>
        <dbReference type="ARBA" id="ARBA00012980"/>
    </source>
</evidence>
<proteinExistence type="inferred from homology"/>
<evidence type="ECO:0000256" key="3">
    <source>
        <dbReference type="ARBA" id="ARBA00017144"/>
    </source>
</evidence>
<dbReference type="SUPFAM" id="SSF52540">
    <property type="entry name" value="P-loop containing nucleoside triphosphate hydrolases"/>
    <property type="match status" value="1"/>
</dbReference>
<evidence type="ECO:0000256" key="10">
    <source>
        <dbReference type="ARBA" id="ARBA00057735"/>
    </source>
</evidence>
<dbReference type="InterPro" id="IPR018095">
    <property type="entry name" value="Thymidylate_kin_CS"/>
</dbReference>
<dbReference type="PANTHER" id="PTHR10344">
    <property type="entry name" value="THYMIDYLATE KINASE"/>
    <property type="match status" value="1"/>
</dbReference>
<dbReference type="GO" id="GO:0005829">
    <property type="term" value="C:cytosol"/>
    <property type="evidence" value="ECO:0007669"/>
    <property type="project" value="TreeGrafter"/>
</dbReference>
<keyword evidence="6 11" id="KW-0547">Nucleotide-binding</keyword>
<evidence type="ECO:0000256" key="4">
    <source>
        <dbReference type="ARBA" id="ARBA00022679"/>
    </source>
</evidence>
<dbReference type="Pfam" id="PF02223">
    <property type="entry name" value="Thymidylate_kin"/>
    <property type="match status" value="1"/>
</dbReference>
<evidence type="ECO:0000256" key="8">
    <source>
        <dbReference type="ARBA" id="ARBA00022840"/>
    </source>
</evidence>
<keyword evidence="4 11" id="KW-0808">Transferase</keyword>
<dbReference type="GO" id="GO:0006235">
    <property type="term" value="P:dTTP biosynthetic process"/>
    <property type="evidence" value="ECO:0007669"/>
    <property type="project" value="UniProtKB-UniRule"/>
</dbReference>
<dbReference type="PANTHER" id="PTHR10344:SF4">
    <property type="entry name" value="UMP-CMP KINASE 2, MITOCHONDRIAL"/>
    <property type="match status" value="1"/>
</dbReference>
<name>R4KJ95_9FIRM</name>
<evidence type="ECO:0000256" key="5">
    <source>
        <dbReference type="ARBA" id="ARBA00022727"/>
    </source>
</evidence>
<dbReference type="AlphaFoldDB" id="R4KJ95"/>
<feature type="binding site" evidence="11">
    <location>
        <begin position="11"/>
        <end position="18"/>
    </location>
    <ligand>
        <name>ATP</name>
        <dbReference type="ChEBI" id="CHEBI:30616"/>
    </ligand>
</feature>
<evidence type="ECO:0000256" key="7">
    <source>
        <dbReference type="ARBA" id="ARBA00022777"/>
    </source>
</evidence>
<organism evidence="13 14">
    <name type="scientific">Desulfoscipio gibsoniae DSM 7213</name>
    <dbReference type="NCBI Taxonomy" id="767817"/>
    <lineage>
        <taxon>Bacteria</taxon>
        <taxon>Bacillati</taxon>
        <taxon>Bacillota</taxon>
        <taxon>Clostridia</taxon>
        <taxon>Eubacteriales</taxon>
        <taxon>Desulfallaceae</taxon>
        <taxon>Desulfoscipio</taxon>
    </lineage>
</organism>
<dbReference type="EMBL" id="CP003273">
    <property type="protein sequence ID" value="AGK99705.1"/>
    <property type="molecule type" value="Genomic_DNA"/>
</dbReference>
<keyword evidence="14" id="KW-1185">Reference proteome</keyword>
<comment type="function">
    <text evidence="10 11">Phosphorylation of dTMP to form dTDP in both de novo and salvage pathways of dTTP synthesis.</text>
</comment>
<dbReference type="STRING" id="767817.Desgi_0091"/>
<dbReference type="Proteomes" id="UP000013520">
    <property type="component" value="Chromosome"/>
</dbReference>
<reference evidence="13 14" key="1">
    <citation type="submission" date="2012-01" db="EMBL/GenBank/DDBJ databases">
        <title>Complete sequence of Desulfotomaculum gibsoniae DSM 7213.</title>
        <authorList>
            <consortium name="US DOE Joint Genome Institute"/>
            <person name="Lucas S."/>
            <person name="Han J."/>
            <person name="Lapidus A."/>
            <person name="Cheng J.-F."/>
            <person name="Goodwin L."/>
            <person name="Pitluck S."/>
            <person name="Peters L."/>
            <person name="Ovchinnikova G."/>
            <person name="Teshima H."/>
            <person name="Detter J.C."/>
            <person name="Han C."/>
            <person name="Tapia R."/>
            <person name="Land M."/>
            <person name="Hauser L."/>
            <person name="Kyrpides N."/>
            <person name="Ivanova N."/>
            <person name="Pagani I."/>
            <person name="Parshina S."/>
            <person name="Plugge C."/>
            <person name="Muyzer G."/>
            <person name="Kuever J."/>
            <person name="Ivanova A."/>
            <person name="Nazina T."/>
            <person name="Klenk H.-P."/>
            <person name="Brambilla E."/>
            <person name="Spring S."/>
            <person name="Stams A.F."/>
            <person name="Woyke T."/>
        </authorList>
    </citation>
    <scope>NUCLEOTIDE SEQUENCE [LARGE SCALE GENOMIC DNA]</scope>
    <source>
        <strain evidence="13 14">DSM 7213</strain>
    </source>
</reference>
<dbReference type="GO" id="GO:0004798">
    <property type="term" value="F:dTMP kinase activity"/>
    <property type="evidence" value="ECO:0007669"/>
    <property type="project" value="UniProtKB-UniRule"/>
</dbReference>
<dbReference type="RefSeq" id="WP_006523165.1">
    <property type="nucleotide sequence ID" value="NC_021184.1"/>
</dbReference>
<feature type="domain" description="Thymidylate kinase-like" evidence="12">
    <location>
        <begin position="9"/>
        <end position="198"/>
    </location>
</feature>
<dbReference type="FunFam" id="3.40.50.300:FF:000225">
    <property type="entry name" value="Thymidylate kinase"/>
    <property type="match status" value="1"/>
</dbReference>
<comment type="similarity">
    <text evidence="1 11">Belongs to the thymidylate kinase family.</text>
</comment>
<evidence type="ECO:0000259" key="12">
    <source>
        <dbReference type="Pfam" id="PF02223"/>
    </source>
</evidence>
<evidence type="ECO:0000313" key="13">
    <source>
        <dbReference type="EMBL" id="AGK99705.1"/>
    </source>
</evidence>
<dbReference type="GO" id="GO:0005524">
    <property type="term" value="F:ATP binding"/>
    <property type="evidence" value="ECO:0007669"/>
    <property type="project" value="UniProtKB-UniRule"/>
</dbReference>
<evidence type="ECO:0000256" key="1">
    <source>
        <dbReference type="ARBA" id="ARBA00009776"/>
    </source>
</evidence>
<comment type="catalytic activity">
    <reaction evidence="9 11">
        <text>dTMP + ATP = dTDP + ADP</text>
        <dbReference type="Rhea" id="RHEA:13517"/>
        <dbReference type="ChEBI" id="CHEBI:30616"/>
        <dbReference type="ChEBI" id="CHEBI:58369"/>
        <dbReference type="ChEBI" id="CHEBI:63528"/>
        <dbReference type="ChEBI" id="CHEBI:456216"/>
        <dbReference type="EC" id="2.7.4.9"/>
    </reaction>
</comment>
<dbReference type="PROSITE" id="PS01331">
    <property type="entry name" value="THYMIDYLATE_KINASE"/>
    <property type="match status" value="1"/>
</dbReference>
<dbReference type="InterPro" id="IPR027417">
    <property type="entry name" value="P-loop_NTPase"/>
</dbReference>
<dbReference type="CDD" id="cd01672">
    <property type="entry name" value="TMPK"/>
    <property type="match status" value="1"/>
</dbReference>
<sequence>MLAGKFIVFEGIDGAGKTTQMELLAGFFKRKGMPVLCTREPGGTRIGGRLRNLLLDPACHDINHRTEAILYAADRAQHVYEIIRPALDRGITVLCDRFVYSTLAYQGWGRGMDMALLLQLNELATGGLLPDAVVLLDIAVPEGMRRVMGQRSPDRLEGEKHVFFRRVREGYLDQAARRPDIFQVIRGDGTVEEVHRKIIEALGEL</sequence>
<gene>
    <name evidence="11" type="primary">tmk</name>
    <name evidence="13" type="ORF">Desgi_0091</name>
</gene>
<dbReference type="GO" id="GO:0006227">
    <property type="term" value="P:dUDP biosynthetic process"/>
    <property type="evidence" value="ECO:0007669"/>
    <property type="project" value="TreeGrafter"/>
</dbReference>
<dbReference type="HOGENOM" id="CLU_049131_0_2_9"/>
<dbReference type="OrthoDB" id="9774907at2"/>
<dbReference type="GO" id="GO:0006233">
    <property type="term" value="P:dTDP biosynthetic process"/>
    <property type="evidence" value="ECO:0007669"/>
    <property type="project" value="InterPro"/>
</dbReference>
<evidence type="ECO:0000256" key="6">
    <source>
        <dbReference type="ARBA" id="ARBA00022741"/>
    </source>
</evidence>
<keyword evidence="5 11" id="KW-0545">Nucleotide biosynthesis</keyword>
<dbReference type="eggNOG" id="COG0125">
    <property type="taxonomic scope" value="Bacteria"/>
</dbReference>
<dbReference type="EC" id="2.7.4.9" evidence="2 11"/>